<proteinExistence type="predicted"/>
<name>A0ACB9GJ12_CICIN</name>
<sequence length="92" mass="10418">MHLKPPEVEHFVEALLAGQFRLLRHLDISDKQGLASNWFIPIEQLLEQRPNFRLVAEFIDGSYVEYEQMSLNFMCLSGGSYNSDPGSGSEGD</sequence>
<accession>A0ACB9GJ12</accession>
<organism evidence="1 2">
    <name type="scientific">Cichorium intybus</name>
    <name type="common">Chicory</name>
    <dbReference type="NCBI Taxonomy" id="13427"/>
    <lineage>
        <taxon>Eukaryota</taxon>
        <taxon>Viridiplantae</taxon>
        <taxon>Streptophyta</taxon>
        <taxon>Embryophyta</taxon>
        <taxon>Tracheophyta</taxon>
        <taxon>Spermatophyta</taxon>
        <taxon>Magnoliopsida</taxon>
        <taxon>eudicotyledons</taxon>
        <taxon>Gunneridae</taxon>
        <taxon>Pentapetalae</taxon>
        <taxon>asterids</taxon>
        <taxon>campanulids</taxon>
        <taxon>Asterales</taxon>
        <taxon>Asteraceae</taxon>
        <taxon>Cichorioideae</taxon>
        <taxon>Cichorieae</taxon>
        <taxon>Cichoriinae</taxon>
        <taxon>Cichorium</taxon>
    </lineage>
</organism>
<keyword evidence="2" id="KW-1185">Reference proteome</keyword>
<evidence type="ECO:0000313" key="1">
    <source>
        <dbReference type="EMBL" id="KAI3783076.1"/>
    </source>
</evidence>
<comment type="caution">
    <text evidence="1">The sequence shown here is derived from an EMBL/GenBank/DDBJ whole genome shotgun (WGS) entry which is preliminary data.</text>
</comment>
<reference evidence="2" key="1">
    <citation type="journal article" date="2022" name="Mol. Ecol. Resour.">
        <title>The genomes of chicory, endive, great burdock and yacon provide insights into Asteraceae palaeo-polyploidization history and plant inulin production.</title>
        <authorList>
            <person name="Fan W."/>
            <person name="Wang S."/>
            <person name="Wang H."/>
            <person name="Wang A."/>
            <person name="Jiang F."/>
            <person name="Liu H."/>
            <person name="Zhao H."/>
            <person name="Xu D."/>
            <person name="Zhang Y."/>
        </authorList>
    </citation>
    <scope>NUCLEOTIDE SEQUENCE [LARGE SCALE GENOMIC DNA]</scope>
    <source>
        <strain evidence="2">cv. Punajuju</strain>
    </source>
</reference>
<reference evidence="1 2" key="2">
    <citation type="journal article" date="2022" name="Mol. Ecol. Resour.">
        <title>The genomes of chicory, endive, great burdock and yacon provide insights into Asteraceae paleo-polyploidization history and plant inulin production.</title>
        <authorList>
            <person name="Fan W."/>
            <person name="Wang S."/>
            <person name="Wang H."/>
            <person name="Wang A."/>
            <person name="Jiang F."/>
            <person name="Liu H."/>
            <person name="Zhao H."/>
            <person name="Xu D."/>
            <person name="Zhang Y."/>
        </authorList>
    </citation>
    <scope>NUCLEOTIDE SEQUENCE [LARGE SCALE GENOMIC DNA]</scope>
    <source>
        <strain evidence="2">cv. Punajuju</strain>
        <tissue evidence="1">Leaves</tissue>
    </source>
</reference>
<evidence type="ECO:0000313" key="2">
    <source>
        <dbReference type="Proteomes" id="UP001055811"/>
    </source>
</evidence>
<dbReference type="EMBL" id="CM042010">
    <property type="protein sequence ID" value="KAI3783076.1"/>
    <property type="molecule type" value="Genomic_DNA"/>
</dbReference>
<dbReference type="Proteomes" id="UP001055811">
    <property type="component" value="Linkage Group LG02"/>
</dbReference>
<gene>
    <name evidence="1" type="ORF">L2E82_13138</name>
</gene>
<protein>
    <submittedName>
        <fullName evidence="1">Uncharacterized protein</fullName>
    </submittedName>
</protein>